<keyword evidence="2" id="KW-1185">Reference proteome</keyword>
<sequence length="80" mass="8785">MTSKRSLVVASKSLATTIYQSIPVGQSSYSQTTTAVKNYDKQTGCYSHVTNMQVISSGETFKERSTGRVGFKDEYKTTST</sequence>
<dbReference type="EMBL" id="AWUE01024789">
    <property type="protein sequence ID" value="OMO49747.1"/>
    <property type="molecule type" value="Genomic_DNA"/>
</dbReference>
<proteinExistence type="predicted"/>
<gene>
    <name evidence="1" type="ORF">COLO4_38414</name>
</gene>
<dbReference type="Proteomes" id="UP000187203">
    <property type="component" value="Unassembled WGS sequence"/>
</dbReference>
<protein>
    <submittedName>
        <fullName evidence="1">Uncharacterized protein</fullName>
    </submittedName>
</protein>
<evidence type="ECO:0000313" key="1">
    <source>
        <dbReference type="EMBL" id="OMO49747.1"/>
    </source>
</evidence>
<dbReference type="AlphaFoldDB" id="A0A1R3FV68"/>
<name>A0A1R3FV68_9ROSI</name>
<organism evidence="1 2">
    <name type="scientific">Corchorus olitorius</name>
    <dbReference type="NCBI Taxonomy" id="93759"/>
    <lineage>
        <taxon>Eukaryota</taxon>
        <taxon>Viridiplantae</taxon>
        <taxon>Streptophyta</taxon>
        <taxon>Embryophyta</taxon>
        <taxon>Tracheophyta</taxon>
        <taxon>Spermatophyta</taxon>
        <taxon>Magnoliopsida</taxon>
        <taxon>eudicotyledons</taxon>
        <taxon>Gunneridae</taxon>
        <taxon>Pentapetalae</taxon>
        <taxon>rosids</taxon>
        <taxon>malvids</taxon>
        <taxon>Malvales</taxon>
        <taxon>Malvaceae</taxon>
        <taxon>Grewioideae</taxon>
        <taxon>Apeibeae</taxon>
        <taxon>Corchorus</taxon>
    </lineage>
</organism>
<accession>A0A1R3FV68</accession>
<reference evidence="2" key="1">
    <citation type="submission" date="2013-09" db="EMBL/GenBank/DDBJ databases">
        <title>Corchorus olitorius genome sequencing.</title>
        <authorList>
            <person name="Alam M."/>
            <person name="Haque M.S."/>
            <person name="Islam M.S."/>
            <person name="Emdad E.M."/>
            <person name="Islam M.M."/>
            <person name="Ahmed B."/>
            <person name="Halim A."/>
            <person name="Hossen Q.M.M."/>
            <person name="Hossain M.Z."/>
            <person name="Ahmed R."/>
            <person name="Khan M.M."/>
            <person name="Islam R."/>
            <person name="Rashid M.M."/>
            <person name="Khan S.A."/>
            <person name="Rahman M.S."/>
            <person name="Alam M."/>
            <person name="Yahiya A.S."/>
            <person name="Khan M.S."/>
            <person name="Azam M.S."/>
            <person name="Haque T."/>
            <person name="Lashkar M.Z.H."/>
            <person name="Akhand A.I."/>
            <person name="Morshed G."/>
            <person name="Roy S."/>
            <person name="Uddin K.S."/>
            <person name="Rabeya T."/>
            <person name="Hossain A.S."/>
            <person name="Chowdhury A."/>
            <person name="Snigdha A.R."/>
            <person name="Mortoza M.S."/>
            <person name="Matin S.A."/>
            <person name="Hoque S.M.E."/>
            <person name="Islam M.K."/>
            <person name="Roy D.K."/>
            <person name="Haider R."/>
            <person name="Moosa M.M."/>
            <person name="Elias S.M."/>
            <person name="Hasan A.M."/>
            <person name="Jahan S."/>
            <person name="Shafiuddin M."/>
            <person name="Mahmood N."/>
            <person name="Shommy N.S."/>
        </authorList>
    </citation>
    <scope>NUCLEOTIDE SEQUENCE [LARGE SCALE GENOMIC DNA]</scope>
    <source>
        <strain evidence="2">cv. O-4</strain>
    </source>
</reference>
<dbReference type="OrthoDB" id="1429861at2759"/>
<comment type="caution">
    <text evidence="1">The sequence shown here is derived from an EMBL/GenBank/DDBJ whole genome shotgun (WGS) entry which is preliminary data.</text>
</comment>
<evidence type="ECO:0000313" key="2">
    <source>
        <dbReference type="Proteomes" id="UP000187203"/>
    </source>
</evidence>